<keyword evidence="8 11" id="KW-0564">Palmitate</keyword>
<proteinExistence type="inferred from homology"/>
<dbReference type="InterPro" id="IPR023059">
    <property type="entry name" value="Foldase_PrsA"/>
</dbReference>
<dbReference type="EC" id="5.2.1.8" evidence="11"/>
<dbReference type="EMBL" id="JAPQFJ010000025">
    <property type="protein sequence ID" value="MCY6960329.1"/>
    <property type="molecule type" value="Genomic_DNA"/>
</dbReference>
<dbReference type="InterPro" id="IPR050245">
    <property type="entry name" value="PrsA_foldase"/>
</dbReference>
<organism evidence="14 15">
    <name type="scientific">Clostridium brassicae</name>
    <dbReference type="NCBI Taxonomy" id="2999072"/>
    <lineage>
        <taxon>Bacteria</taxon>
        <taxon>Bacillati</taxon>
        <taxon>Bacillota</taxon>
        <taxon>Clostridia</taxon>
        <taxon>Eubacteriales</taxon>
        <taxon>Clostridiaceae</taxon>
        <taxon>Clostridium</taxon>
    </lineage>
</organism>
<dbReference type="Proteomes" id="UP001144612">
    <property type="component" value="Unassembled WGS sequence"/>
</dbReference>
<evidence type="ECO:0000256" key="3">
    <source>
        <dbReference type="ARBA" id="ARBA00006071"/>
    </source>
</evidence>
<feature type="signal peptide" evidence="12">
    <location>
        <begin position="1"/>
        <end position="21"/>
    </location>
</feature>
<dbReference type="Pfam" id="PF00639">
    <property type="entry name" value="Rotamase"/>
    <property type="match status" value="1"/>
</dbReference>
<gene>
    <name evidence="11" type="primary">prsA</name>
    <name evidence="14" type="ORF">OW729_17055</name>
</gene>
<dbReference type="Pfam" id="PF13624">
    <property type="entry name" value="SurA_N_3"/>
    <property type="match status" value="1"/>
</dbReference>
<evidence type="ECO:0000256" key="2">
    <source>
        <dbReference type="ARBA" id="ARBA00004193"/>
    </source>
</evidence>
<evidence type="ECO:0000256" key="7">
    <source>
        <dbReference type="ARBA" id="ARBA00023136"/>
    </source>
</evidence>
<name>A0ABT4DDD1_9CLOT</name>
<evidence type="ECO:0000256" key="1">
    <source>
        <dbReference type="ARBA" id="ARBA00000971"/>
    </source>
</evidence>
<evidence type="ECO:0000256" key="10">
    <source>
        <dbReference type="ARBA" id="ARBA00023288"/>
    </source>
</evidence>
<reference evidence="14" key="1">
    <citation type="submission" date="2022-12" db="EMBL/GenBank/DDBJ databases">
        <title>Clostridium sp. nov., isolated from industrial wastewater.</title>
        <authorList>
            <person name="Jiayan W."/>
        </authorList>
    </citation>
    <scope>NUCLEOTIDE SEQUENCE</scope>
    <source>
        <strain evidence="14">ZC22-4</strain>
    </source>
</reference>
<comment type="caution">
    <text evidence="14">The sequence shown here is derived from an EMBL/GenBank/DDBJ whole genome shotgun (WGS) entry which is preliminary data.</text>
</comment>
<evidence type="ECO:0000256" key="8">
    <source>
        <dbReference type="ARBA" id="ARBA00023139"/>
    </source>
</evidence>
<dbReference type="HAMAP" id="MF_01145">
    <property type="entry name" value="Foldase_PrsA"/>
    <property type="match status" value="1"/>
</dbReference>
<dbReference type="Gene3D" id="3.10.50.40">
    <property type="match status" value="1"/>
</dbReference>
<evidence type="ECO:0000256" key="12">
    <source>
        <dbReference type="SAM" id="SignalP"/>
    </source>
</evidence>
<evidence type="ECO:0000256" key="4">
    <source>
        <dbReference type="ARBA" id="ARBA00022475"/>
    </source>
</evidence>
<feature type="domain" description="PpiC" evidence="13">
    <location>
        <begin position="198"/>
        <end position="289"/>
    </location>
</feature>
<dbReference type="PROSITE" id="PS51257">
    <property type="entry name" value="PROKAR_LIPOPROTEIN"/>
    <property type="match status" value="1"/>
</dbReference>
<protein>
    <recommendedName>
        <fullName evidence="11">Foldase protein PrsA</fullName>
        <ecNumber evidence="11">5.2.1.8</ecNumber>
    </recommendedName>
</protein>
<dbReference type="InterPro" id="IPR000297">
    <property type="entry name" value="PPIase_PpiC"/>
</dbReference>
<keyword evidence="5 11" id="KW-0732">Signal</keyword>
<dbReference type="InterPro" id="IPR027304">
    <property type="entry name" value="Trigger_fact/SurA_dom_sf"/>
</dbReference>
<accession>A0ABT4DDD1</accession>
<evidence type="ECO:0000313" key="15">
    <source>
        <dbReference type="Proteomes" id="UP001144612"/>
    </source>
</evidence>
<dbReference type="RefSeq" id="WP_268062766.1">
    <property type="nucleotide sequence ID" value="NZ_JAPQFJ010000025.1"/>
</dbReference>
<evidence type="ECO:0000256" key="9">
    <source>
        <dbReference type="ARBA" id="ARBA00023235"/>
    </source>
</evidence>
<comment type="subcellular location">
    <subcellularLocation>
        <location evidence="2 11">Cell membrane</location>
        <topology evidence="2 11">Lipid-anchor</topology>
    </subcellularLocation>
</comment>
<keyword evidence="15" id="KW-1185">Reference proteome</keyword>
<evidence type="ECO:0000313" key="14">
    <source>
        <dbReference type="EMBL" id="MCY6960329.1"/>
    </source>
</evidence>
<sequence>MKNIRKIVACAAILVFAVSTVGCKMIEKTPEAIAKTVVAKVGDKSITRGELDKNYQTVMMIEEAKQKYGEKYYENDEAKELLKQQKSQVLNQMAMEEAVLQEAEKAKAVPKEEDLNKEIQKKIDEFKKSQNIKDDKAYEESLKQNKLTPDEFKTLIKKNIIIEKYHNQIAKSIKVEDKEMQDYYNKLKDKYPAKETEPTKVHLAHILVETEEKAKEVKAKLDKGEDFAKLAKEYGTDGTKENGGDLGTVVVPEGKMDDDFMAGAMKLKDGQISAPVKTQWGYHLIKMIKREDKPAKAFAQVKEQIRKDLTEKKTEDAWNKKLKEIKDNAKIKIYEDKLV</sequence>
<dbReference type="PROSITE" id="PS50198">
    <property type="entry name" value="PPIC_PPIASE_2"/>
    <property type="match status" value="1"/>
</dbReference>
<evidence type="ECO:0000256" key="6">
    <source>
        <dbReference type="ARBA" id="ARBA00023110"/>
    </source>
</evidence>
<keyword evidence="10 11" id="KW-0449">Lipoprotein</keyword>
<comment type="similarity">
    <text evidence="3 11">Belongs to the PrsA family.</text>
</comment>
<evidence type="ECO:0000259" key="13">
    <source>
        <dbReference type="PROSITE" id="PS50198"/>
    </source>
</evidence>
<comment type="function">
    <text evidence="11">Plays a major role in protein secretion by helping the post-translocational extracellular folding of several secreted proteins.</text>
</comment>
<keyword evidence="9 11" id="KW-0413">Isomerase</keyword>
<dbReference type="GO" id="GO:0003755">
    <property type="term" value="F:peptidyl-prolyl cis-trans isomerase activity"/>
    <property type="evidence" value="ECO:0007669"/>
    <property type="project" value="UniProtKB-EC"/>
</dbReference>
<feature type="chain" id="PRO_5047530422" description="Foldase protein PrsA" evidence="12">
    <location>
        <begin position="22"/>
        <end position="339"/>
    </location>
</feature>
<keyword evidence="7 11" id="KW-0472">Membrane</keyword>
<dbReference type="SUPFAM" id="SSF54534">
    <property type="entry name" value="FKBP-like"/>
    <property type="match status" value="1"/>
</dbReference>
<dbReference type="PANTHER" id="PTHR47245">
    <property type="entry name" value="PEPTIDYLPROLYL ISOMERASE"/>
    <property type="match status" value="1"/>
</dbReference>
<comment type="catalytic activity">
    <reaction evidence="1 11">
        <text>[protein]-peptidylproline (omega=180) = [protein]-peptidylproline (omega=0)</text>
        <dbReference type="Rhea" id="RHEA:16237"/>
        <dbReference type="Rhea" id="RHEA-COMP:10747"/>
        <dbReference type="Rhea" id="RHEA-COMP:10748"/>
        <dbReference type="ChEBI" id="CHEBI:83833"/>
        <dbReference type="ChEBI" id="CHEBI:83834"/>
        <dbReference type="EC" id="5.2.1.8"/>
    </reaction>
</comment>
<evidence type="ECO:0000256" key="11">
    <source>
        <dbReference type="HAMAP-Rule" id="MF_01145"/>
    </source>
</evidence>
<keyword evidence="6 11" id="KW-0697">Rotamase</keyword>
<evidence type="ECO:0000256" key="5">
    <source>
        <dbReference type="ARBA" id="ARBA00022729"/>
    </source>
</evidence>
<dbReference type="PANTHER" id="PTHR47245:SF1">
    <property type="entry name" value="FOLDASE PROTEIN PRSA"/>
    <property type="match status" value="1"/>
</dbReference>
<dbReference type="InterPro" id="IPR046357">
    <property type="entry name" value="PPIase_dom_sf"/>
</dbReference>
<dbReference type="NCBIfam" id="NF000809">
    <property type="entry name" value="PRK00059.1"/>
    <property type="match status" value="1"/>
</dbReference>
<keyword evidence="4 11" id="KW-1003">Cell membrane</keyword>
<dbReference type="Gene3D" id="1.10.4030.10">
    <property type="entry name" value="Porin chaperone SurA, peptide-binding domain"/>
    <property type="match status" value="1"/>
</dbReference>
<dbReference type="SUPFAM" id="SSF109998">
    <property type="entry name" value="Triger factor/SurA peptide-binding domain-like"/>
    <property type="match status" value="1"/>
</dbReference>